<dbReference type="InParanoid" id="F4R9M5"/>
<keyword evidence="3" id="KW-1185">Reference proteome</keyword>
<sequence length="131" mass="14831">MLHVFLKISFLFLCLWIHVLNGRELIGCNRKLEKLGPKSNTAVCEVDNGKITTYHCKYASCWNDNHQWVFITGCQLPGSDGAFSDQDCAQYEYLGVLGYGCTNPGNVTYRCPYWDPTTVPYLTCSDCTLKK</sequence>
<dbReference type="AlphaFoldDB" id="F4R9M5"/>
<evidence type="ECO:0000313" key="2">
    <source>
        <dbReference type="EMBL" id="EGG11006.1"/>
    </source>
</evidence>
<protein>
    <submittedName>
        <fullName evidence="2">Secreted protein</fullName>
    </submittedName>
</protein>
<keyword evidence="1" id="KW-0732">Signal</keyword>
<proteinExistence type="predicted"/>
<dbReference type="KEGG" id="mlr:MELLADRAFT_123542"/>
<feature type="signal peptide" evidence="1">
    <location>
        <begin position="1"/>
        <end position="22"/>
    </location>
</feature>
<dbReference type="VEuPathDB" id="FungiDB:MELLADRAFT_123542"/>
<name>F4R9M5_MELLP</name>
<dbReference type="HOGENOM" id="CLU_150810_0_0_1"/>
<gene>
    <name evidence="2" type="ORF">MELLADRAFT_123542</name>
</gene>
<dbReference type="EMBL" id="GL883093">
    <property type="protein sequence ID" value="EGG11006.1"/>
    <property type="molecule type" value="Genomic_DNA"/>
</dbReference>
<dbReference type="RefSeq" id="XP_007405608.1">
    <property type="nucleotide sequence ID" value="XM_007405546.1"/>
</dbReference>
<evidence type="ECO:0000256" key="1">
    <source>
        <dbReference type="SAM" id="SignalP"/>
    </source>
</evidence>
<accession>F4R9M5</accession>
<evidence type="ECO:0000313" key="3">
    <source>
        <dbReference type="Proteomes" id="UP000001072"/>
    </source>
</evidence>
<reference evidence="3" key="1">
    <citation type="journal article" date="2011" name="Proc. Natl. Acad. Sci. U.S.A.">
        <title>Obligate biotrophy features unraveled by the genomic analysis of rust fungi.</title>
        <authorList>
            <person name="Duplessis S."/>
            <person name="Cuomo C.A."/>
            <person name="Lin Y.-C."/>
            <person name="Aerts A."/>
            <person name="Tisserant E."/>
            <person name="Veneault-Fourrey C."/>
            <person name="Joly D.L."/>
            <person name="Hacquard S."/>
            <person name="Amselem J."/>
            <person name="Cantarel B.L."/>
            <person name="Chiu R."/>
            <person name="Coutinho P.M."/>
            <person name="Feau N."/>
            <person name="Field M."/>
            <person name="Frey P."/>
            <person name="Gelhaye E."/>
            <person name="Goldberg J."/>
            <person name="Grabherr M.G."/>
            <person name="Kodira C.D."/>
            <person name="Kohler A."/>
            <person name="Kuees U."/>
            <person name="Lindquist E.A."/>
            <person name="Lucas S.M."/>
            <person name="Mago R."/>
            <person name="Mauceli E."/>
            <person name="Morin E."/>
            <person name="Murat C."/>
            <person name="Pangilinan J.L."/>
            <person name="Park R."/>
            <person name="Pearson M."/>
            <person name="Quesneville H."/>
            <person name="Rouhier N."/>
            <person name="Sakthikumar S."/>
            <person name="Salamov A.A."/>
            <person name="Schmutz J."/>
            <person name="Selles B."/>
            <person name="Shapiro H."/>
            <person name="Tanguay P."/>
            <person name="Tuskan G.A."/>
            <person name="Henrissat B."/>
            <person name="Van de Peer Y."/>
            <person name="Rouze P."/>
            <person name="Ellis J.G."/>
            <person name="Dodds P.N."/>
            <person name="Schein J.E."/>
            <person name="Zhong S."/>
            <person name="Hamelin R.C."/>
            <person name="Grigoriev I.V."/>
            <person name="Szabo L.J."/>
            <person name="Martin F."/>
        </authorList>
    </citation>
    <scope>NUCLEOTIDE SEQUENCE [LARGE SCALE GENOMIC DNA]</scope>
    <source>
        <strain evidence="3">98AG31 / pathotype 3-4-7</strain>
    </source>
</reference>
<dbReference type="GeneID" id="18926391"/>
<feature type="chain" id="PRO_5003317415" evidence="1">
    <location>
        <begin position="23"/>
        <end position="131"/>
    </location>
</feature>
<organism evidence="3">
    <name type="scientific">Melampsora larici-populina (strain 98AG31 / pathotype 3-4-7)</name>
    <name type="common">Poplar leaf rust fungus</name>
    <dbReference type="NCBI Taxonomy" id="747676"/>
    <lineage>
        <taxon>Eukaryota</taxon>
        <taxon>Fungi</taxon>
        <taxon>Dikarya</taxon>
        <taxon>Basidiomycota</taxon>
        <taxon>Pucciniomycotina</taxon>
        <taxon>Pucciniomycetes</taxon>
        <taxon>Pucciniales</taxon>
        <taxon>Melampsoraceae</taxon>
        <taxon>Melampsora</taxon>
    </lineage>
</organism>
<dbReference type="Proteomes" id="UP000001072">
    <property type="component" value="Unassembled WGS sequence"/>
</dbReference>